<dbReference type="InterPro" id="IPR000618">
    <property type="entry name" value="Insect_cuticle"/>
</dbReference>
<dbReference type="PRINTS" id="PR00947">
    <property type="entry name" value="CUTICLE"/>
</dbReference>
<reference evidence="4 5" key="1">
    <citation type="submission" date="2023-11" db="EMBL/GenBank/DDBJ databases">
        <title>Halocaridina rubra genome assembly.</title>
        <authorList>
            <person name="Smith C."/>
        </authorList>
    </citation>
    <scope>NUCLEOTIDE SEQUENCE [LARGE SCALE GENOMIC DNA]</scope>
    <source>
        <strain evidence="4">EP-1</strain>
        <tissue evidence="4">Whole</tissue>
    </source>
</reference>
<evidence type="ECO:0000256" key="1">
    <source>
        <dbReference type="ARBA" id="ARBA00022460"/>
    </source>
</evidence>
<dbReference type="AlphaFoldDB" id="A0AAN8XL94"/>
<evidence type="ECO:0000256" key="3">
    <source>
        <dbReference type="SAM" id="MobiDB-lite"/>
    </source>
</evidence>
<dbReference type="GO" id="GO:0062129">
    <property type="term" value="C:chitin-based extracellular matrix"/>
    <property type="evidence" value="ECO:0007669"/>
    <property type="project" value="TreeGrafter"/>
</dbReference>
<organism evidence="4 5">
    <name type="scientific">Halocaridina rubra</name>
    <name type="common">Hawaiian red shrimp</name>
    <dbReference type="NCBI Taxonomy" id="373956"/>
    <lineage>
        <taxon>Eukaryota</taxon>
        <taxon>Metazoa</taxon>
        <taxon>Ecdysozoa</taxon>
        <taxon>Arthropoda</taxon>
        <taxon>Crustacea</taxon>
        <taxon>Multicrustacea</taxon>
        <taxon>Malacostraca</taxon>
        <taxon>Eumalacostraca</taxon>
        <taxon>Eucarida</taxon>
        <taxon>Decapoda</taxon>
        <taxon>Pleocyemata</taxon>
        <taxon>Caridea</taxon>
        <taxon>Atyoidea</taxon>
        <taxon>Atyidae</taxon>
        <taxon>Halocaridina</taxon>
    </lineage>
</organism>
<dbReference type="PROSITE" id="PS51155">
    <property type="entry name" value="CHIT_BIND_RR_2"/>
    <property type="match status" value="1"/>
</dbReference>
<dbReference type="GO" id="GO:0008010">
    <property type="term" value="F:structural constituent of chitin-based larval cuticle"/>
    <property type="evidence" value="ECO:0007669"/>
    <property type="project" value="TreeGrafter"/>
</dbReference>
<name>A0AAN8XL94_HALRR</name>
<gene>
    <name evidence="4" type="ORF">SK128_006814</name>
</gene>
<evidence type="ECO:0008006" key="6">
    <source>
        <dbReference type="Google" id="ProtNLM"/>
    </source>
</evidence>
<accession>A0AAN8XL94</accession>
<evidence type="ECO:0000313" key="5">
    <source>
        <dbReference type="Proteomes" id="UP001381693"/>
    </source>
</evidence>
<comment type="caution">
    <text evidence="4">The sequence shown here is derived from an EMBL/GenBank/DDBJ whole genome shotgun (WGS) entry which is preliminary data.</text>
</comment>
<sequence length="153" mass="16544">MSTVAGFPQGYRIPQPRTSYSAPRGPLGPIIPILVDNRQGPDEYGNYNFNFETGNGISRHEQGTPTGPEGAVVQQGGWSFTFPDGTPARFNFVADGDGFRVESDLLPTPPPLPPHAIAQIEKARQENAAAAAGGRRPQYNAPPAPPRNRYSFR</sequence>
<dbReference type="InterPro" id="IPR031311">
    <property type="entry name" value="CHIT_BIND_RR_consensus"/>
</dbReference>
<keyword evidence="5" id="KW-1185">Reference proteome</keyword>
<dbReference type="PROSITE" id="PS00233">
    <property type="entry name" value="CHIT_BIND_RR_1"/>
    <property type="match status" value="1"/>
</dbReference>
<evidence type="ECO:0000256" key="2">
    <source>
        <dbReference type="PROSITE-ProRule" id="PRU00497"/>
    </source>
</evidence>
<feature type="region of interest" description="Disordered" evidence="3">
    <location>
        <begin position="123"/>
        <end position="153"/>
    </location>
</feature>
<dbReference type="PANTHER" id="PTHR10380:SF173">
    <property type="entry name" value="CUTICULAR PROTEIN 47EF, ISOFORM C-RELATED"/>
    <property type="match status" value="1"/>
</dbReference>
<dbReference type="PANTHER" id="PTHR10380">
    <property type="entry name" value="CUTICLE PROTEIN"/>
    <property type="match status" value="1"/>
</dbReference>
<keyword evidence="1 2" id="KW-0193">Cuticle</keyword>
<proteinExistence type="predicted"/>
<dbReference type="EMBL" id="JAXCGZ010000743">
    <property type="protein sequence ID" value="KAK7085607.1"/>
    <property type="molecule type" value="Genomic_DNA"/>
</dbReference>
<protein>
    <recommendedName>
        <fullName evidence="6">Cuticle protein</fullName>
    </recommendedName>
</protein>
<dbReference type="InterPro" id="IPR050468">
    <property type="entry name" value="Cuticle_Struct_Prot"/>
</dbReference>
<dbReference type="Proteomes" id="UP001381693">
    <property type="component" value="Unassembled WGS sequence"/>
</dbReference>
<evidence type="ECO:0000313" key="4">
    <source>
        <dbReference type="EMBL" id="KAK7085607.1"/>
    </source>
</evidence>
<dbReference type="Pfam" id="PF00379">
    <property type="entry name" value="Chitin_bind_4"/>
    <property type="match status" value="1"/>
</dbReference>